<evidence type="ECO:0000313" key="3">
    <source>
        <dbReference type="EMBL" id="CAB4214485.1"/>
    </source>
</evidence>
<proteinExistence type="predicted"/>
<evidence type="ECO:0000313" key="4">
    <source>
        <dbReference type="EMBL" id="CAB5228373.1"/>
    </source>
</evidence>
<protein>
    <submittedName>
        <fullName evidence="1">Uncharacterized protein</fullName>
    </submittedName>
</protein>
<evidence type="ECO:0000313" key="1">
    <source>
        <dbReference type="EMBL" id="CAB4171446.1"/>
    </source>
</evidence>
<accession>A0A6J5PNB6</accession>
<dbReference type="EMBL" id="LR797401">
    <property type="protein sequence ID" value="CAB4214485.1"/>
    <property type="molecule type" value="Genomic_DNA"/>
</dbReference>
<sequence length="258" mass="25971">MAEVRASSGVPVVGAFAGLGAPTVCAPVVVDSATGDIYTLKTGDIVVKAGAGGTVTSIGISAPTEINVGSSPITSSGIIALTWAAQSAGYIFSGPISGANATPTFKKLTSFNAKASDTSRNNTTVLANDPDLLFSIDANQTWFGRVFIDVHSGIKTTGIKVTIAAPTGASGTIHCAIFTDATSGNVNSVLDTNTLGAALDFTAASFPATVTTGFMEILWQVVNGANAGNISLQWCQSTSSATALIIGQGSQMMGNRTA</sequence>
<dbReference type="EMBL" id="LR798384">
    <property type="protein sequence ID" value="CAB5228373.1"/>
    <property type="molecule type" value="Genomic_DNA"/>
</dbReference>
<organism evidence="1">
    <name type="scientific">uncultured Caudovirales phage</name>
    <dbReference type="NCBI Taxonomy" id="2100421"/>
    <lineage>
        <taxon>Viruses</taxon>
        <taxon>Duplodnaviria</taxon>
        <taxon>Heunggongvirae</taxon>
        <taxon>Uroviricota</taxon>
        <taxon>Caudoviricetes</taxon>
        <taxon>Peduoviridae</taxon>
        <taxon>Maltschvirus</taxon>
        <taxon>Maltschvirus maltsch</taxon>
    </lineage>
</organism>
<dbReference type="EMBL" id="LR796867">
    <property type="protein sequence ID" value="CAB4171446.1"/>
    <property type="molecule type" value="Genomic_DNA"/>
</dbReference>
<reference evidence="1" key="1">
    <citation type="submission" date="2020-05" db="EMBL/GenBank/DDBJ databases">
        <authorList>
            <person name="Chiriac C."/>
            <person name="Salcher M."/>
            <person name="Ghai R."/>
            <person name="Kavagutti S V."/>
        </authorList>
    </citation>
    <scope>NUCLEOTIDE SEQUENCE</scope>
</reference>
<gene>
    <name evidence="2" type="ORF">UFOVP1095_50</name>
    <name evidence="3" type="ORF">UFOVP1452_50</name>
    <name evidence="4" type="ORF">UFOVP1540_27</name>
    <name evidence="1" type="ORF">UFOVP918_50</name>
</gene>
<evidence type="ECO:0000313" key="2">
    <source>
        <dbReference type="EMBL" id="CAB4182991.1"/>
    </source>
</evidence>
<dbReference type="EMBL" id="LR797032">
    <property type="protein sequence ID" value="CAB4182991.1"/>
    <property type="molecule type" value="Genomic_DNA"/>
</dbReference>
<name>A0A6J5PNB6_9CAUD</name>